<dbReference type="EMBL" id="BDGG01000008">
    <property type="protein sequence ID" value="GAV02481.1"/>
    <property type="molecule type" value="Genomic_DNA"/>
</dbReference>
<dbReference type="OrthoDB" id="10062569at2759"/>
<dbReference type="SUPFAM" id="SSF48371">
    <property type="entry name" value="ARM repeat"/>
    <property type="match status" value="1"/>
</dbReference>
<accession>A0A1D1VNG7</accession>
<comment type="caution">
    <text evidence="1">The sequence shown here is derived from an EMBL/GenBank/DDBJ whole genome shotgun (WGS) entry which is preliminary data.</text>
</comment>
<gene>
    <name evidence="1" type="primary">RvY_13042-1</name>
    <name evidence="1" type="synonym">RvY_13042.1</name>
    <name evidence="1" type="ORF">RvY_13042</name>
</gene>
<name>A0A1D1VNG7_RAMVA</name>
<sequence>MEQLESLWNYITNHSFPRKSSEVAELLRKNEPALQSGLSRYSRLSKKEATTLTTDDIFTVLSKEAKKDKSKEDLSDQALLLASVVQTLYFDIPSATEVVENAAAADGRRVSSLYGMRVSPATEIVLKQFYRERRLVIAVLRYIHETVRALDSASSHPHHALFTDFVDRLRESDEFCTSLLREYEMALLLLRDYAENPLESLQDAWLSLQLQDLRDLCLLLFDISGQIPKNQKTLELIIKPLLTSGQSLQKFPISAEPTQAALQTELLQQVNLCLSGFSFHYISIGVPIFLRDDRAGRYLDESLPTGSSLAIASLSSIVWYSGRLEATPAHEKSAENLNQSLKNFDPFSILTTLLRSDVFGRDSESVLASSSFEFGEQFLRLIGTDNVAPMSDSLFSFAGEIFKQPKEARRFWQRWSEGAGSDLGFHWGRLLADARDGCPKTLRHLVSFATGLLEGLPANGPEVSQLNQILWNLDSFTEERGSDLVDKSITLIKEESRGVSVVRADSKRLPYGSDAIVIPADTFGWMVIRDLRLEFKWILNNETSRYSVWTLCALQLQRNLAQWKESFVAVHSSTLQIYRFFCAAVRADSNSGRDLQGVLQYLARTLGSLILAVENGEKPVMAQLHELVQSVLEMCRLEIPVLGNQLVNDLNLLVPVMPKTVHRTTADFEWIRNGDLTWFSKLWQTLCRDSEQKSLTRTFSTLASVLHSSIKVENGASSNDALLQQSNIFLLNIGLQYLAQLEDPSDGTMLVQYVVDLLSDESAASQTGPNLFTIACDCLYEGPAGQALIELLNRGNRLLNIFLRNDDPKTVHDAARRKETQFVQLVLEAVSRLLDFLPVRQGHLHVTSFERALLTTEKTKQMESISTVSTRDSIHRHPVQQLMRFVLNAKDAKVVSFAVRALSRLIILQQPSLMSVAKDDTDDFIHSVFRLLQNSPHAYVVEDLWRFLALCDSKQPRLLDLLVNLKYSSEKKQYEQDIESFPSLLDVAFNSIATSESKEVQGAALAFCLELFSSKNDYIDHLSMNEKFWKALFRVLNDVPDANIPWQEKLPAAYALDLVSHQTHSQSADHVLFSEEMIDSHWTPYVTEQLPKIFFHLNKDVPRLLHSYEQETMAVEVLTRFFVSWTSMNLRVFRKEQLKDVVSQETRRNAARTMFVLLNRSLLASTGGSFVQAVSSSLRDMLYSWRADFDTQFFASLFHIVAEFTTIVCGRLERTNWNDTARHAILAVVLQVLDTVVDQTEMQDRLPANRLRQVFEAAVDVVGYSALEWNVRDEGQDVKGVMLSYAVGVMKLCVRLVSEDGEEFSMEHVRGVLQKNCVYEVLLTSTVHLVTAGRLPLVTQRFLNLFLFLSETHEGASTLNQAGFAGSLAFSLAASIDASKELLVERVLQDVTIQDLTSSKERLSQAQDIFEVYVTALATQLNVLRKQKLRTEETVRFIGAQLVCMPDVLEALRTTPTMFTFRLAELLTRLMAEASKLTMSPVLNQACMKHAPLIFHYMCGQIAKRADKLREDLKNAETPTMKLVLSTAVSALQVLNASNPGISALLTEEDHFSSTSSARVVVDFSFASPASLGLSPALSFGTLFYVSKTIIEALSKVDAMSLYTEVYGEAQKQKRLTTSGKLLDILERGCVFLMYQAVAFALELTDLYGDRWHETLREISNEIEDLRHVLHNFLSNLEENGGSEAPGPTAGRPKPLLSLLVDDMFSYRSFYEDLRTDDDEGHSYSLFATPRSDRKRVTFAL</sequence>
<dbReference type="Proteomes" id="UP000186922">
    <property type="component" value="Unassembled WGS sequence"/>
</dbReference>
<keyword evidence="2" id="KW-1185">Reference proteome</keyword>
<protein>
    <submittedName>
        <fullName evidence="1">Uncharacterized protein</fullName>
    </submittedName>
</protein>
<dbReference type="InterPro" id="IPR016024">
    <property type="entry name" value="ARM-type_fold"/>
</dbReference>
<reference evidence="1 2" key="1">
    <citation type="journal article" date="2016" name="Nat. Commun.">
        <title>Extremotolerant tardigrade genome and improved radiotolerance of human cultured cells by tardigrade-unique protein.</title>
        <authorList>
            <person name="Hashimoto T."/>
            <person name="Horikawa D.D."/>
            <person name="Saito Y."/>
            <person name="Kuwahara H."/>
            <person name="Kozuka-Hata H."/>
            <person name="Shin-I T."/>
            <person name="Minakuchi Y."/>
            <person name="Ohishi K."/>
            <person name="Motoyama A."/>
            <person name="Aizu T."/>
            <person name="Enomoto A."/>
            <person name="Kondo K."/>
            <person name="Tanaka S."/>
            <person name="Hara Y."/>
            <person name="Koshikawa S."/>
            <person name="Sagara H."/>
            <person name="Miura T."/>
            <person name="Yokobori S."/>
            <person name="Miyagawa K."/>
            <person name="Suzuki Y."/>
            <person name="Kubo T."/>
            <person name="Oyama M."/>
            <person name="Kohara Y."/>
            <person name="Fujiyama A."/>
            <person name="Arakawa K."/>
            <person name="Katayama T."/>
            <person name="Toyoda A."/>
            <person name="Kunieda T."/>
        </authorList>
    </citation>
    <scope>NUCLEOTIDE SEQUENCE [LARGE SCALE GENOMIC DNA]</scope>
    <source>
        <strain evidence="1 2">YOKOZUNA-1</strain>
    </source>
</reference>
<evidence type="ECO:0000313" key="1">
    <source>
        <dbReference type="EMBL" id="GAV02481.1"/>
    </source>
</evidence>
<evidence type="ECO:0000313" key="2">
    <source>
        <dbReference type="Proteomes" id="UP000186922"/>
    </source>
</evidence>
<organism evidence="1 2">
    <name type="scientific">Ramazzottius varieornatus</name>
    <name type="common">Water bear</name>
    <name type="synonym">Tardigrade</name>
    <dbReference type="NCBI Taxonomy" id="947166"/>
    <lineage>
        <taxon>Eukaryota</taxon>
        <taxon>Metazoa</taxon>
        <taxon>Ecdysozoa</taxon>
        <taxon>Tardigrada</taxon>
        <taxon>Eutardigrada</taxon>
        <taxon>Parachela</taxon>
        <taxon>Hypsibioidea</taxon>
        <taxon>Ramazzottiidae</taxon>
        <taxon>Ramazzottius</taxon>
    </lineage>
</organism>
<proteinExistence type="predicted"/>